<evidence type="ECO:0000313" key="2">
    <source>
        <dbReference type="Proteomes" id="UP001520654"/>
    </source>
</evidence>
<protein>
    <recommendedName>
        <fullName evidence="3">Polymer-forming cytoskeletal protein</fullName>
    </recommendedName>
</protein>
<dbReference type="RefSeq" id="WP_229343502.1">
    <property type="nucleotide sequence ID" value="NZ_JAINUL010000001.1"/>
</dbReference>
<organism evidence="1 2">
    <name type="scientific">Streptomyces flavotricini</name>
    <dbReference type="NCBI Taxonomy" id="66888"/>
    <lineage>
        <taxon>Bacteria</taxon>
        <taxon>Bacillati</taxon>
        <taxon>Actinomycetota</taxon>
        <taxon>Actinomycetes</taxon>
        <taxon>Kitasatosporales</taxon>
        <taxon>Streptomycetaceae</taxon>
        <taxon>Streptomyces</taxon>
    </lineage>
</organism>
<comment type="caution">
    <text evidence="1">The sequence shown here is derived from an EMBL/GenBank/DDBJ whole genome shotgun (WGS) entry which is preliminary data.</text>
</comment>
<dbReference type="Proteomes" id="UP001520654">
    <property type="component" value="Unassembled WGS sequence"/>
</dbReference>
<sequence length="160" mass="16860">MSASAATAEADTVTATWVRGRDTGAGWIRFPSDGITVGHGPGGDLGTVTAGKISVNDLTTRRAQFKERLTLQGGLTVDDVLETQDGPPRLVVRGRLDAEGDVNAAGGLTVQGDSLFIGKVNANGHLSVRNKDVGWIMHTRDDLVAINGDLRVHGAFRSDR</sequence>
<accession>A0ABS8EGH8</accession>
<name>A0ABS8EGH8_9ACTN</name>
<reference evidence="1 2" key="1">
    <citation type="submission" date="2021-08" db="EMBL/GenBank/DDBJ databases">
        <title>Genomic Architecture of Streptomyces flavotricini NGL1 and Streptomyces erythrochromogenes HMS4 With Differential Plant Beneficial attributes and laccase production capabilities.</title>
        <authorList>
            <person name="Salwan R."/>
            <person name="Kaur R."/>
            <person name="Sharma V."/>
        </authorList>
    </citation>
    <scope>NUCLEOTIDE SEQUENCE [LARGE SCALE GENOMIC DNA]</scope>
    <source>
        <strain evidence="1 2">NGL1</strain>
    </source>
</reference>
<proteinExistence type="predicted"/>
<dbReference type="EMBL" id="JAINUL010000001">
    <property type="protein sequence ID" value="MCC0100188.1"/>
    <property type="molecule type" value="Genomic_DNA"/>
</dbReference>
<evidence type="ECO:0008006" key="3">
    <source>
        <dbReference type="Google" id="ProtNLM"/>
    </source>
</evidence>
<keyword evidence="2" id="KW-1185">Reference proteome</keyword>
<gene>
    <name evidence="1" type="ORF">K7B10_36500</name>
</gene>
<evidence type="ECO:0000313" key="1">
    <source>
        <dbReference type="EMBL" id="MCC0100188.1"/>
    </source>
</evidence>